<evidence type="ECO:0000313" key="18">
    <source>
        <dbReference type="EMBL" id="SCY08604.1"/>
    </source>
</evidence>
<dbReference type="EC" id="2.7.7.62" evidence="9"/>
<evidence type="ECO:0000313" key="19">
    <source>
        <dbReference type="Proteomes" id="UP000183047"/>
    </source>
</evidence>
<keyword evidence="14" id="KW-0067">ATP-binding</keyword>
<evidence type="ECO:0000256" key="17">
    <source>
        <dbReference type="ARBA" id="ARBA00030571"/>
    </source>
</evidence>
<dbReference type="SUPFAM" id="SSF52540">
    <property type="entry name" value="P-loop containing nucleoside triphosphate hydrolases"/>
    <property type="match status" value="2"/>
</dbReference>
<dbReference type="Gene3D" id="3.40.50.300">
    <property type="entry name" value="P-loop containing nucleotide triphosphate hydrolases"/>
    <property type="match status" value="2"/>
</dbReference>
<dbReference type="UniPathway" id="UPA00148">
    <property type="reaction ID" value="UER00236"/>
</dbReference>
<dbReference type="GO" id="GO:0009236">
    <property type="term" value="P:cobalamin biosynthetic process"/>
    <property type="evidence" value="ECO:0007669"/>
    <property type="project" value="UniProtKB-UniPathway"/>
</dbReference>
<evidence type="ECO:0000256" key="1">
    <source>
        <dbReference type="ARBA" id="ARBA00000312"/>
    </source>
</evidence>
<comment type="catalytic activity">
    <reaction evidence="1">
        <text>adenosylcob(III)inamide + ATP = adenosylcob(III)inamide phosphate + ADP + H(+)</text>
        <dbReference type="Rhea" id="RHEA:15769"/>
        <dbReference type="ChEBI" id="CHEBI:2480"/>
        <dbReference type="ChEBI" id="CHEBI:15378"/>
        <dbReference type="ChEBI" id="CHEBI:30616"/>
        <dbReference type="ChEBI" id="CHEBI:58502"/>
        <dbReference type="ChEBI" id="CHEBI:456216"/>
        <dbReference type="EC" id="2.7.1.156"/>
    </reaction>
</comment>
<dbReference type="GO" id="GO:0008820">
    <property type="term" value="F:cobinamide phosphate guanylyltransferase activity"/>
    <property type="evidence" value="ECO:0007669"/>
    <property type="project" value="UniProtKB-EC"/>
</dbReference>
<evidence type="ECO:0000256" key="11">
    <source>
        <dbReference type="ARBA" id="ARBA00022679"/>
    </source>
</evidence>
<dbReference type="GO" id="GO:0043752">
    <property type="term" value="F:adenosylcobinamide kinase activity"/>
    <property type="evidence" value="ECO:0007669"/>
    <property type="project" value="UniProtKB-EC"/>
</dbReference>
<gene>
    <name evidence="18" type="ORF">SAMN02910451_01343</name>
</gene>
<evidence type="ECO:0000256" key="12">
    <source>
        <dbReference type="ARBA" id="ARBA00022741"/>
    </source>
</evidence>
<comment type="catalytic activity">
    <reaction evidence="3">
        <text>adenosylcob(III)inamide + GTP = adenosylcob(III)inamide phosphate + GDP + H(+)</text>
        <dbReference type="Rhea" id="RHEA:15765"/>
        <dbReference type="ChEBI" id="CHEBI:2480"/>
        <dbReference type="ChEBI" id="CHEBI:15378"/>
        <dbReference type="ChEBI" id="CHEBI:37565"/>
        <dbReference type="ChEBI" id="CHEBI:58189"/>
        <dbReference type="ChEBI" id="CHEBI:58502"/>
        <dbReference type="EC" id="2.7.1.156"/>
    </reaction>
</comment>
<keyword evidence="15" id="KW-0342">GTP-binding</keyword>
<accession>A0A1G5D1S8</accession>
<dbReference type="RefSeq" id="WP_074461993.1">
    <property type="nucleotide sequence ID" value="NZ_FMUR01000007.1"/>
</dbReference>
<comment type="pathway">
    <text evidence="5">Cofactor biosynthesis; adenosylcobalamin biosynthesis; adenosylcobalamin from cob(II)yrinate a,c-diamide: step 6/7.</text>
</comment>
<keyword evidence="11 18" id="KW-0808">Transferase</keyword>
<dbReference type="GO" id="GO:0005524">
    <property type="term" value="F:ATP binding"/>
    <property type="evidence" value="ECO:0007669"/>
    <property type="project" value="UniProtKB-KW"/>
</dbReference>
<keyword evidence="12" id="KW-0547">Nucleotide-binding</keyword>
<name>A0A1G5D1S8_9FIRM</name>
<evidence type="ECO:0000256" key="4">
    <source>
        <dbReference type="ARBA" id="ARBA00003889"/>
    </source>
</evidence>
<keyword evidence="19" id="KW-1185">Reference proteome</keyword>
<keyword evidence="10" id="KW-0169">Cobalamin biosynthesis</keyword>
<dbReference type="EC" id="2.7.1.156" evidence="8"/>
<evidence type="ECO:0000256" key="9">
    <source>
        <dbReference type="ARBA" id="ARBA00012523"/>
    </source>
</evidence>
<evidence type="ECO:0000256" key="10">
    <source>
        <dbReference type="ARBA" id="ARBA00022573"/>
    </source>
</evidence>
<comment type="pathway">
    <text evidence="6">Cofactor biosynthesis; adenosylcobalamin biosynthesis; adenosylcobalamin from cob(II)yrinate a,c-diamide: step 5/7.</text>
</comment>
<protein>
    <recommendedName>
        <fullName evidence="16">Adenosylcobinamide kinase</fullName>
        <ecNumber evidence="8">2.7.1.156</ecNumber>
        <ecNumber evidence="9">2.7.7.62</ecNumber>
    </recommendedName>
    <alternativeName>
        <fullName evidence="17">Adenosylcobinamide-phosphate guanylyltransferase</fullName>
    </alternativeName>
</protein>
<evidence type="ECO:0000256" key="2">
    <source>
        <dbReference type="ARBA" id="ARBA00000711"/>
    </source>
</evidence>
<dbReference type="PANTHER" id="PTHR34848:SF1">
    <property type="entry name" value="BIFUNCTIONAL ADENOSYLCOBALAMIN BIOSYNTHESIS PROTEIN COBU"/>
    <property type="match status" value="1"/>
</dbReference>
<dbReference type="AlphaFoldDB" id="A0A1G5D1S8"/>
<dbReference type="OrthoDB" id="9799422at2"/>
<evidence type="ECO:0000256" key="8">
    <source>
        <dbReference type="ARBA" id="ARBA00012016"/>
    </source>
</evidence>
<keyword evidence="18" id="KW-0548">Nucleotidyltransferase</keyword>
<evidence type="ECO:0000256" key="7">
    <source>
        <dbReference type="ARBA" id="ARBA00007490"/>
    </source>
</evidence>
<evidence type="ECO:0000256" key="14">
    <source>
        <dbReference type="ARBA" id="ARBA00022840"/>
    </source>
</evidence>
<dbReference type="EMBL" id="FMUR01000007">
    <property type="protein sequence ID" value="SCY08604.1"/>
    <property type="molecule type" value="Genomic_DNA"/>
</dbReference>
<evidence type="ECO:0000256" key="15">
    <source>
        <dbReference type="ARBA" id="ARBA00023134"/>
    </source>
</evidence>
<dbReference type="PANTHER" id="PTHR34848">
    <property type="match status" value="1"/>
</dbReference>
<organism evidence="18 19">
    <name type="scientific">Butyrivibrio hungatei</name>
    <dbReference type="NCBI Taxonomy" id="185008"/>
    <lineage>
        <taxon>Bacteria</taxon>
        <taxon>Bacillati</taxon>
        <taxon>Bacillota</taxon>
        <taxon>Clostridia</taxon>
        <taxon>Lachnospirales</taxon>
        <taxon>Lachnospiraceae</taxon>
        <taxon>Butyrivibrio</taxon>
    </lineage>
</organism>
<reference evidence="19" key="1">
    <citation type="submission" date="2016-10" db="EMBL/GenBank/DDBJ databases">
        <authorList>
            <person name="Varghese N."/>
            <person name="Submissions S."/>
        </authorList>
    </citation>
    <scope>NUCLEOTIDE SEQUENCE [LARGE SCALE GENOMIC DNA]</scope>
    <source>
        <strain evidence="19">XBD2006</strain>
    </source>
</reference>
<comment type="similarity">
    <text evidence="7">Belongs to the CobU/CobP family.</text>
</comment>
<evidence type="ECO:0000256" key="6">
    <source>
        <dbReference type="ARBA" id="ARBA00005159"/>
    </source>
</evidence>
<comment type="catalytic activity">
    <reaction evidence="2">
        <text>adenosylcob(III)inamide phosphate + GTP + H(+) = adenosylcob(III)inamide-GDP + diphosphate</text>
        <dbReference type="Rhea" id="RHEA:22712"/>
        <dbReference type="ChEBI" id="CHEBI:15378"/>
        <dbReference type="ChEBI" id="CHEBI:33019"/>
        <dbReference type="ChEBI" id="CHEBI:37565"/>
        <dbReference type="ChEBI" id="CHEBI:58502"/>
        <dbReference type="ChEBI" id="CHEBI:60487"/>
        <dbReference type="EC" id="2.7.7.62"/>
    </reaction>
</comment>
<dbReference type="InterPro" id="IPR003203">
    <property type="entry name" value="CobU/CobP"/>
</dbReference>
<evidence type="ECO:0000256" key="13">
    <source>
        <dbReference type="ARBA" id="ARBA00022777"/>
    </source>
</evidence>
<dbReference type="GO" id="GO:0005525">
    <property type="term" value="F:GTP binding"/>
    <property type="evidence" value="ECO:0007669"/>
    <property type="project" value="UniProtKB-KW"/>
</dbReference>
<keyword evidence="13 18" id="KW-0418">Kinase</keyword>
<evidence type="ECO:0000256" key="5">
    <source>
        <dbReference type="ARBA" id="ARBA00004692"/>
    </source>
</evidence>
<proteinExistence type="inferred from homology"/>
<dbReference type="Proteomes" id="UP000183047">
    <property type="component" value="Unassembled WGS sequence"/>
</dbReference>
<dbReference type="InterPro" id="IPR027417">
    <property type="entry name" value="P-loop_NTPase"/>
</dbReference>
<evidence type="ECO:0000256" key="16">
    <source>
        <dbReference type="ARBA" id="ARBA00029570"/>
    </source>
</evidence>
<comment type="function">
    <text evidence="4">Catalyzes ATP-dependent phosphorylation of adenosylcobinamide and addition of GMP to adenosylcobinamide phosphate.</text>
</comment>
<evidence type="ECO:0000256" key="3">
    <source>
        <dbReference type="ARBA" id="ARBA00001522"/>
    </source>
</evidence>
<dbReference type="Pfam" id="PF02283">
    <property type="entry name" value="CobU"/>
    <property type="match status" value="1"/>
</dbReference>
<sequence>MIVLLTGGCKNGKSDIAQDIACSLREKSGGGLYYVATMRSTGKEDDERIRKHVENRAGLGYETIEIARDIKRLSTEKEKFIRAVGSGKAADMAEHPEKATFLVDSLTALLANEMFRTDKDGTFIEDRDAAARICEDIRILCKEKGYNLVFVSDGIYSDAAIYDASTDSYREGLALIEREVASIADEVTEMCAGKRMVHKSTDTKEVSEMSDKENRGILIVGGAGQGKLDFAKSIVGEVKDEDIYSFKQEENSNNISGAVPGGYKIYYHAERLARGTDKNAEELAELFSKNAIVICEDITCGIVPVDATDRKWREDAGRFMQALAKNRDVYRVICGIGEKIG</sequence>